<evidence type="ECO:0000259" key="13">
    <source>
        <dbReference type="PROSITE" id="PS50972"/>
    </source>
</evidence>
<dbReference type="EC" id="2.5.1.15" evidence="5 12"/>
<dbReference type="PROSITE" id="PS50972">
    <property type="entry name" value="PTERIN_BINDING"/>
    <property type="match status" value="1"/>
</dbReference>
<keyword evidence="15" id="KW-1185">Reference proteome</keyword>
<protein>
    <recommendedName>
        <fullName evidence="6 12">Dihydropteroate synthase</fullName>
        <shortName evidence="12">DHPS</shortName>
        <ecNumber evidence="5 12">2.5.1.15</ecNumber>
    </recommendedName>
    <alternativeName>
        <fullName evidence="11 12">Dihydropteroate pyrophosphorylase</fullName>
    </alternativeName>
</protein>
<evidence type="ECO:0000256" key="8">
    <source>
        <dbReference type="ARBA" id="ARBA00022723"/>
    </source>
</evidence>
<comment type="catalytic activity">
    <reaction evidence="1">
        <text>(7,8-dihydropterin-6-yl)methyl diphosphate + 4-aminobenzoate = 7,8-dihydropteroate + diphosphate</text>
        <dbReference type="Rhea" id="RHEA:19949"/>
        <dbReference type="ChEBI" id="CHEBI:17836"/>
        <dbReference type="ChEBI" id="CHEBI:17839"/>
        <dbReference type="ChEBI" id="CHEBI:33019"/>
        <dbReference type="ChEBI" id="CHEBI:72950"/>
        <dbReference type="EC" id="2.5.1.15"/>
    </reaction>
</comment>
<evidence type="ECO:0000256" key="6">
    <source>
        <dbReference type="ARBA" id="ARBA00016919"/>
    </source>
</evidence>
<dbReference type="RefSeq" id="WP_349246238.1">
    <property type="nucleotide sequence ID" value="NZ_JASCXX010000025.1"/>
</dbReference>
<dbReference type="CDD" id="cd00739">
    <property type="entry name" value="DHPS"/>
    <property type="match status" value="1"/>
</dbReference>
<proteinExistence type="inferred from homology"/>
<dbReference type="FunFam" id="3.20.20.20:FF:000006">
    <property type="entry name" value="Dihydropteroate synthase"/>
    <property type="match status" value="1"/>
</dbReference>
<accession>A0AAW6U4M6</accession>
<dbReference type="InterPro" id="IPR006390">
    <property type="entry name" value="DHP_synth_dom"/>
</dbReference>
<keyword evidence="8 12" id="KW-0479">Metal-binding</keyword>
<dbReference type="Proteomes" id="UP001431776">
    <property type="component" value="Unassembled WGS sequence"/>
</dbReference>
<evidence type="ECO:0000256" key="1">
    <source>
        <dbReference type="ARBA" id="ARBA00000012"/>
    </source>
</evidence>
<organism evidence="14 15">
    <name type="scientific">Anaerobaca lacustris</name>
    <dbReference type="NCBI Taxonomy" id="3044600"/>
    <lineage>
        <taxon>Bacteria</taxon>
        <taxon>Pseudomonadati</taxon>
        <taxon>Planctomycetota</taxon>
        <taxon>Phycisphaerae</taxon>
        <taxon>Sedimentisphaerales</taxon>
        <taxon>Anaerobacaceae</taxon>
        <taxon>Anaerobaca</taxon>
    </lineage>
</organism>
<evidence type="ECO:0000313" key="14">
    <source>
        <dbReference type="EMBL" id="MDI6450829.1"/>
    </source>
</evidence>
<evidence type="ECO:0000313" key="15">
    <source>
        <dbReference type="Proteomes" id="UP001431776"/>
    </source>
</evidence>
<evidence type="ECO:0000256" key="12">
    <source>
        <dbReference type="RuleBase" id="RU361205"/>
    </source>
</evidence>
<sequence>MKTTSDDVLQWPGGSLDFSSGTRIMGVLNVTPDSFSDGGQFLDADRAVAHGLEMASQGAAILDVGGESTRPGAASVPPAEQIRRVVPVIEALTDQVDVPISIDACDVEVVRAALEAGASILNDITALADDSMAALAAERQVPVVLMHMQGTPETMQAEPHYDDAVADVLHFLLERARRAESFGIAGERVWIDPGIGFGKTAEHNLLLLKHIGRFVATGYRVLVGTSRKRFIGTITGRERPADRVFGTAATVALCAAAGVSIVRVHDVAAMQDVLKVVRAVRER</sequence>
<comment type="pathway">
    <text evidence="3 12">Cofactor biosynthesis; tetrahydrofolate biosynthesis; 7,8-dihydrofolate from 2-amino-4-hydroxy-6-hydroxymethyl-7,8-dihydropteridine diphosphate and 4-aminobenzoate: step 1/2.</text>
</comment>
<comment type="similarity">
    <text evidence="4 12">Belongs to the DHPS family.</text>
</comment>
<dbReference type="GO" id="GO:0046656">
    <property type="term" value="P:folic acid biosynthetic process"/>
    <property type="evidence" value="ECO:0007669"/>
    <property type="project" value="UniProtKB-KW"/>
</dbReference>
<evidence type="ECO:0000256" key="5">
    <source>
        <dbReference type="ARBA" id="ARBA00012458"/>
    </source>
</evidence>
<evidence type="ECO:0000256" key="11">
    <source>
        <dbReference type="ARBA" id="ARBA00030193"/>
    </source>
</evidence>
<dbReference type="InterPro" id="IPR045031">
    <property type="entry name" value="DHP_synth-like"/>
</dbReference>
<dbReference type="SUPFAM" id="SSF51717">
    <property type="entry name" value="Dihydropteroate synthetase-like"/>
    <property type="match status" value="1"/>
</dbReference>
<dbReference type="Pfam" id="PF00809">
    <property type="entry name" value="Pterin_bind"/>
    <property type="match status" value="1"/>
</dbReference>
<dbReference type="PANTHER" id="PTHR20941:SF1">
    <property type="entry name" value="FOLIC ACID SYNTHESIS PROTEIN FOL1"/>
    <property type="match status" value="1"/>
</dbReference>
<evidence type="ECO:0000256" key="4">
    <source>
        <dbReference type="ARBA" id="ARBA00009503"/>
    </source>
</evidence>
<dbReference type="InterPro" id="IPR000489">
    <property type="entry name" value="Pterin-binding_dom"/>
</dbReference>
<gene>
    <name evidence="14" type="primary">folP</name>
    <name evidence="14" type="ORF">QJ522_17345</name>
</gene>
<keyword evidence="10 12" id="KW-0289">Folate biosynthesis</keyword>
<dbReference type="Gene3D" id="3.20.20.20">
    <property type="entry name" value="Dihydropteroate synthase-like"/>
    <property type="match status" value="1"/>
</dbReference>
<dbReference type="InterPro" id="IPR011005">
    <property type="entry name" value="Dihydropteroate_synth-like_sf"/>
</dbReference>
<evidence type="ECO:0000256" key="10">
    <source>
        <dbReference type="ARBA" id="ARBA00022909"/>
    </source>
</evidence>
<dbReference type="PANTHER" id="PTHR20941">
    <property type="entry name" value="FOLATE SYNTHESIS PROTEINS"/>
    <property type="match status" value="1"/>
</dbReference>
<dbReference type="GO" id="GO:0004156">
    <property type="term" value="F:dihydropteroate synthase activity"/>
    <property type="evidence" value="ECO:0007669"/>
    <property type="project" value="UniProtKB-EC"/>
</dbReference>
<dbReference type="AlphaFoldDB" id="A0AAW6U4M6"/>
<comment type="cofactor">
    <cofactor evidence="2 12">
        <name>Mg(2+)</name>
        <dbReference type="ChEBI" id="CHEBI:18420"/>
    </cofactor>
</comment>
<dbReference type="GO" id="GO:0046654">
    <property type="term" value="P:tetrahydrofolate biosynthetic process"/>
    <property type="evidence" value="ECO:0007669"/>
    <property type="project" value="TreeGrafter"/>
</dbReference>
<evidence type="ECO:0000256" key="7">
    <source>
        <dbReference type="ARBA" id="ARBA00022679"/>
    </source>
</evidence>
<dbReference type="NCBIfam" id="TIGR01496">
    <property type="entry name" value="DHPS"/>
    <property type="match status" value="1"/>
</dbReference>
<comment type="function">
    <text evidence="12">Catalyzes the condensation of para-aminobenzoate (pABA) with 6-hydroxymethyl-7,8-dihydropterin diphosphate (DHPt-PP) to form 7,8-dihydropteroate (H2Pte), the immediate precursor of folate derivatives.</text>
</comment>
<evidence type="ECO:0000256" key="9">
    <source>
        <dbReference type="ARBA" id="ARBA00022842"/>
    </source>
</evidence>
<dbReference type="GO" id="GO:0046872">
    <property type="term" value="F:metal ion binding"/>
    <property type="evidence" value="ECO:0007669"/>
    <property type="project" value="UniProtKB-KW"/>
</dbReference>
<name>A0AAW6U4M6_9BACT</name>
<dbReference type="GO" id="GO:0005829">
    <property type="term" value="C:cytosol"/>
    <property type="evidence" value="ECO:0007669"/>
    <property type="project" value="TreeGrafter"/>
</dbReference>
<comment type="caution">
    <text evidence="14">The sequence shown here is derived from an EMBL/GenBank/DDBJ whole genome shotgun (WGS) entry which is preliminary data.</text>
</comment>
<keyword evidence="7 12" id="KW-0808">Transferase</keyword>
<dbReference type="EMBL" id="JASCXX010000025">
    <property type="protein sequence ID" value="MDI6450829.1"/>
    <property type="molecule type" value="Genomic_DNA"/>
</dbReference>
<evidence type="ECO:0000256" key="2">
    <source>
        <dbReference type="ARBA" id="ARBA00001946"/>
    </source>
</evidence>
<evidence type="ECO:0000256" key="3">
    <source>
        <dbReference type="ARBA" id="ARBA00004763"/>
    </source>
</evidence>
<dbReference type="PROSITE" id="PS00793">
    <property type="entry name" value="DHPS_2"/>
    <property type="match status" value="1"/>
</dbReference>
<feature type="domain" description="Pterin-binding" evidence="13">
    <location>
        <begin position="22"/>
        <end position="275"/>
    </location>
</feature>
<keyword evidence="9 12" id="KW-0460">Magnesium</keyword>
<dbReference type="PROSITE" id="PS00792">
    <property type="entry name" value="DHPS_1"/>
    <property type="match status" value="1"/>
</dbReference>
<reference evidence="14" key="1">
    <citation type="submission" date="2023-05" db="EMBL/GenBank/DDBJ databases">
        <title>Anaerotaeda fermentans gen. nov., sp. nov., a novel anaerobic planctomycete of the new family within the order Sedimentisphaerales isolated from Taman Peninsula, Russia.</title>
        <authorList>
            <person name="Khomyakova M.A."/>
            <person name="Merkel A.Y."/>
            <person name="Slobodkin A.I."/>
        </authorList>
    </citation>
    <scope>NUCLEOTIDE SEQUENCE</scope>
    <source>
        <strain evidence="14">M17dextr</strain>
    </source>
</reference>